<accession>X1RY11</accession>
<keyword evidence="1" id="KW-0808">Transferase</keyword>
<dbReference type="InterPro" id="IPR050500">
    <property type="entry name" value="Phos_Acetyltrans/Butyryltrans"/>
</dbReference>
<sequence length="115" mass="12508">MLKTFDEVLNKAKDYGPKKIAVASAGAEDVLKAVEAARKEGLADSILVGDKKEIIRIANKRGIDPTNYEIIDLPDKTEATRCAVELVRNKKASILMKGMIGTARLLKAILDKEIG</sequence>
<dbReference type="GO" id="GO:0016746">
    <property type="term" value="F:acyltransferase activity"/>
    <property type="evidence" value="ECO:0007669"/>
    <property type="project" value="UniProtKB-KW"/>
</dbReference>
<proteinExistence type="predicted"/>
<feature type="non-terminal residue" evidence="4">
    <location>
        <position position="115"/>
    </location>
</feature>
<evidence type="ECO:0000256" key="1">
    <source>
        <dbReference type="ARBA" id="ARBA00022679"/>
    </source>
</evidence>
<evidence type="ECO:0000256" key="2">
    <source>
        <dbReference type="ARBA" id="ARBA00023315"/>
    </source>
</evidence>
<dbReference type="Gene3D" id="3.40.718.10">
    <property type="entry name" value="Isopropylmalate Dehydrogenase"/>
    <property type="match status" value="1"/>
</dbReference>
<evidence type="ECO:0000259" key="3">
    <source>
        <dbReference type="Pfam" id="PF01515"/>
    </source>
</evidence>
<dbReference type="InterPro" id="IPR002505">
    <property type="entry name" value="PTA_PTB"/>
</dbReference>
<protein>
    <recommendedName>
        <fullName evidence="3">Phosphate acetyl/butaryl transferase domain-containing protein</fullName>
    </recommendedName>
</protein>
<feature type="domain" description="Phosphate acetyl/butaryl transferase" evidence="3">
    <location>
        <begin position="6"/>
        <end position="93"/>
    </location>
</feature>
<comment type="caution">
    <text evidence="4">The sequence shown here is derived from an EMBL/GenBank/DDBJ whole genome shotgun (WGS) entry which is preliminary data.</text>
</comment>
<gene>
    <name evidence="4" type="ORF">S12H4_03614</name>
</gene>
<dbReference type="PANTHER" id="PTHR43356">
    <property type="entry name" value="PHOSPHATE ACETYLTRANSFERASE"/>
    <property type="match status" value="1"/>
</dbReference>
<evidence type="ECO:0000313" key="4">
    <source>
        <dbReference type="EMBL" id="GAI71806.1"/>
    </source>
</evidence>
<dbReference type="SUPFAM" id="SSF53659">
    <property type="entry name" value="Isocitrate/Isopropylmalate dehydrogenase-like"/>
    <property type="match status" value="1"/>
</dbReference>
<dbReference type="EMBL" id="BARW01001037">
    <property type="protein sequence ID" value="GAI71806.1"/>
    <property type="molecule type" value="Genomic_DNA"/>
</dbReference>
<name>X1RY11_9ZZZZ</name>
<dbReference type="AlphaFoldDB" id="X1RY11"/>
<reference evidence="4" key="1">
    <citation type="journal article" date="2014" name="Front. Microbiol.">
        <title>High frequency of phylogenetically diverse reductive dehalogenase-homologous genes in deep subseafloor sedimentary metagenomes.</title>
        <authorList>
            <person name="Kawai M."/>
            <person name="Futagami T."/>
            <person name="Toyoda A."/>
            <person name="Takaki Y."/>
            <person name="Nishi S."/>
            <person name="Hori S."/>
            <person name="Arai W."/>
            <person name="Tsubouchi T."/>
            <person name="Morono Y."/>
            <person name="Uchiyama I."/>
            <person name="Ito T."/>
            <person name="Fujiyama A."/>
            <person name="Inagaki F."/>
            <person name="Takami H."/>
        </authorList>
    </citation>
    <scope>NUCLEOTIDE SEQUENCE</scope>
    <source>
        <strain evidence="4">Expedition CK06-06</strain>
    </source>
</reference>
<dbReference type="Pfam" id="PF01515">
    <property type="entry name" value="PTA_PTB"/>
    <property type="match status" value="1"/>
</dbReference>
<keyword evidence="2" id="KW-0012">Acyltransferase</keyword>
<dbReference type="PANTHER" id="PTHR43356:SF2">
    <property type="entry name" value="PHOSPHATE ACETYLTRANSFERASE"/>
    <property type="match status" value="1"/>
</dbReference>
<organism evidence="4">
    <name type="scientific">marine sediment metagenome</name>
    <dbReference type="NCBI Taxonomy" id="412755"/>
    <lineage>
        <taxon>unclassified sequences</taxon>
        <taxon>metagenomes</taxon>
        <taxon>ecological metagenomes</taxon>
    </lineage>
</organism>